<dbReference type="VEuPathDB" id="FungiDB:MYCFIDRAFT_174323"/>
<dbReference type="EMBL" id="KB446558">
    <property type="protein sequence ID" value="EME82783.1"/>
    <property type="molecule type" value="Genomic_DNA"/>
</dbReference>
<organism evidence="1 2">
    <name type="scientific">Pseudocercospora fijiensis (strain CIRAD86)</name>
    <name type="common">Black leaf streak disease fungus</name>
    <name type="synonym">Mycosphaerella fijiensis</name>
    <dbReference type="NCBI Taxonomy" id="383855"/>
    <lineage>
        <taxon>Eukaryota</taxon>
        <taxon>Fungi</taxon>
        <taxon>Dikarya</taxon>
        <taxon>Ascomycota</taxon>
        <taxon>Pezizomycotina</taxon>
        <taxon>Dothideomycetes</taxon>
        <taxon>Dothideomycetidae</taxon>
        <taxon>Mycosphaerellales</taxon>
        <taxon>Mycosphaerellaceae</taxon>
        <taxon>Pseudocercospora</taxon>
    </lineage>
</organism>
<name>M3B056_PSEFD</name>
<protein>
    <submittedName>
        <fullName evidence="1">Uncharacterized protein</fullName>
    </submittedName>
</protein>
<dbReference type="GeneID" id="19333162"/>
<gene>
    <name evidence="1" type="ORF">MYCFIDRAFT_174323</name>
</gene>
<evidence type="ECO:0000313" key="2">
    <source>
        <dbReference type="Proteomes" id="UP000016932"/>
    </source>
</evidence>
<dbReference type="KEGG" id="pfj:MYCFIDRAFT_174323"/>
<dbReference type="Proteomes" id="UP000016932">
    <property type="component" value="Unassembled WGS sequence"/>
</dbReference>
<proteinExistence type="predicted"/>
<sequence>MYCVEAFPRQETAAGTQQTLRRASLSRPLFRKQLSRTSFTFSCPPLEQQWLIMALEMDDGLPTFEPIGPAPVISDAERLHARQIQPDNPEMAKAEALCLAGDVAWLLNRAPASRPSPSISRC</sequence>
<reference evidence="1 2" key="1">
    <citation type="journal article" date="2012" name="PLoS Pathog.">
        <title>Diverse lifestyles and strategies of plant pathogenesis encoded in the genomes of eighteen Dothideomycetes fungi.</title>
        <authorList>
            <person name="Ohm R.A."/>
            <person name="Feau N."/>
            <person name="Henrissat B."/>
            <person name="Schoch C.L."/>
            <person name="Horwitz B.A."/>
            <person name="Barry K.W."/>
            <person name="Condon B.J."/>
            <person name="Copeland A.C."/>
            <person name="Dhillon B."/>
            <person name="Glaser F."/>
            <person name="Hesse C.N."/>
            <person name="Kosti I."/>
            <person name="LaButti K."/>
            <person name="Lindquist E.A."/>
            <person name="Lucas S."/>
            <person name="Salamov A.A."/>
            <person name="Bradshaw R.E."/>
            <person name="Ciuffetti L."/>
            <person name="Hamelin R.C."/>
            <person name="Kema G.H.J."/>
            <person name="Lawrence C."/>
            <person name="Scott J.A."/>
            <person name="Spatafora J.W."/>
            <person name="Turgeon B.G."/>
            <person name="de Wit P.J.G.M."/>
            <person name="Zhong S."/>
            <person name="Goodwin S.B."/>
            <person name="Grigoriev I.V."/>
        </authorList>
    </citation>
    <scope>NUCLEOTIDE SEQUENCE [LARGE SCALE GENOMIC DNA]</scope>
    <source>
        <strain evidence="1 2">CIRAD86</strain>
    </source>
</reference>
<evidence type="ECO:0000313" key="1">
    <source>
        <dbReference type="EMBL" id="EME82783.1"/>
    </source>
</evidence>
<accession>M3B056</accession>
<keyword evidence="2" id="KW-1185">Reference proteome</keyword>
<dbReference type="RefSeq" id="XP_007926207.1">
    <property type="nucleotide sequence ID" value="XM_007928016.1"/>
</dbReference>
<dbReference type="AlphaFoldDB" id="M3B056"/>
<dbReference type="HOGENOM" id="CLU_2027756_0_0_1"/>